<organism evidence="2 3">
    <name type="scientific">Elysia crispata</name>
    <name type="common">lettuce slug</name>
    <dbReference type="NCBI Taxonomy" id="231223"/>
    <lineage>
        <taxon>Eukaryota</taxon>
        <taxon>Metazoa</taxon>
        <taxon>Spiralia</taxon>
        <taxon>Lophotrochozoa</taxon>
        <taxon>Mollusca</taxon>
        <taxon>Gastropoda</taxon>
        <taxon>Heterobranchia</taxon>
        <taxon>Euthyneura</taxon>
        <taxon>Panpulmonata</taxon>
        <taxon>Sacoglossa</taxon>
        <taxon>Placobranchoidea</taxon>
        <taxon>Plakobranchidae</taxon>
        <taxon>Elysia</taxon>
    </lineage>
</organism>
<gene>
    <name evidence="2" type="ORF">RRG08_040985</name>
</gene>
<evidence type="ECO:0000313" key="2">
    <source>
        <dbReference type="EMBL" id="KAK3770077.1"/>
    </source>
</evidence>
<name>A0AAE0ZJ48_9GAST</name>
<evidence type="ECO:0000313" key="3">
    <source>
        <dbReference type="Proteomes" id="UP001283361"/>
    </source>
</evidence>
<protein>
    <submittedName>
        <fullName evidence="2">Uncharacterized protein</fullName>
    </submittedName>
</protein>
<feature type="compositionally biased region" description="Basic and acidic residues" evidence="1">
    <location>
        <begin position="68"/>
        <end position="80"/>
    </location>
</feature>
<sequence length="211" mass="23874">MSFRVLSRSGSSLLECVVESTKWETKEGLGGEDQVGDHRESWCSLESHFRLSQPLDGLASTSRELHKMSRHQDTRPETSHTHLQSSGAVDGWSTLRTHRVGGEEEEGQWMCRTKPLNLMSRLGNEMWRCHESLSESVTKMGHCGCTPVEHIPDLTWCWRGAHGQINHTDLHVDLIDSGRTSNPQPLSPAKITDERKCAQVVDMAEMSWREK</sequence>
<accession>A0AAE0ZJ48</accession>
<keyword evidence="3" id="KW-1185">Reference proteome</keyword>
<dbReference type="EMBL" id="JAWDGP010003868">
    <property type="protein sequence ID" value="KAK3770077.1"/>
    <property type="molecule type" value="Genomic_DNA"/>
</dbReference>
<dbReference type="AlphaFoldDB" id="A0AAE0ZJ48"/>
<dbReference type="Proteomes" id="UP001283361">
    <property type="component" value="Unassembled WGS sequence"/>
</dbReference>
<evidence type="ECO:0000256" key="1">
    <source>
        <dbReference type="SAM" id="MobiDB-lite"/>
    </source>
</evidence>
<comment type="caution">
    <text evidence="2">The sequence shown here is derived from an EMBL/GenBank/DDBJ whole genome shotgun (WGS) entry which is preliminary data.</text>
</comment>
<proteinExistence type="predicted"/>
<feature type="region of interest" description="Disordered" evidence="1">
    <location>
        <begin position="68"/>
        <end position="92"/>
    </location>
</feature>
<reference evidence="2" key="1">
    <citation type="journal article" date="2023" name="G3 (Bethesda)">
        <title>A reference genome for the long-term kleptoplast-retaining sea slug Elysia crispata morphotype clarki.</title>
        <authorList>
            <person name="Eastman K.E."/>
            <person name="Pendleton A.L."/>
            <person name="Shaikh M.A."/>
            <person name="Suttiyut T."/>
            <person name="Ogas R."/>
            <person name="Tomko P."/>
            <person name="Gavelis G."/>
            <person name="Widhalm J.R."/>
            <person name="Wisecaver J.H."/>
        </authorList>
    </citation>
    <scope>NUCLEOTIDE SEQUENCE</scope>
    <source>
        <strain evidence="2">ECLA1</strain>
    </source>
</reference>